<dbReference type="PANTHER" id="PTHR43790">
    <property type="entry name" value="CARBOHYDRATE TRANSPORT ATP-BINDING PROTEIN MG119-RELATED"/>
    <property type="match status" value="1"/>
</dbReference>
<dbReference type="SUPFAM" id="SSF52540">
    <property type="entry name" value="P-loop containing nucleoside triphosphate hydrolases"/>
    <property type="match status" value="2"/>
</dbReference>
<dbReference type="PROSITE" id="PS50893">
    <property type="entry name" value="ABC_TRANSPORTER_2"/>
    <property type="match status" value="2"/>
</dbReference>
<dbReference type="GO" id="GO:0005524">
    <property type="term" value="F:ATP binding"/>
    <property type="evidence" value="ECO:0007669"/>
    <property type="project" value="UniProtKB-KW"/>
</dbReference>
<evidence type="ECO:0000256" key="3">
    <source>
        <dbReference type="ARBA" id="ARBA00022597"/>
    </source>
</evidence>
<dbReference type="InterPro" id="IPR027417">
    <property type="entry name" value="P-loop_NTPase"/>
</dbReference>
<dbReference type="PROSITE" id="PS00211">
    <property type="entry name" value="ABC_TRANSPORTER_1"/>
    <property type="match status" value="1"/>
</dbReference>
<dbReference type="InterPro" id="IPR017871">
    <property type="entry name" value="ABC_transporter-like_CS"/>
</dbReference>
<keyword evidence="1" id="KW-0813">Transport</keyword>
<accession>A0ABQ0B1J7</accession>
<evidence type="ECO:0000256" key="7">
    <source>
        <dbReference type="ARBA" id="ARBA00022967"/>
    </source>
</evidence>
<feature type="domain" description="ABC transporter" evidence="9">
    <location>
        <begin position="6"/>
        <end position="241"/>
    </location>
</feature>
<dbReference type="PANTHER" id="PTHR43790:SF3">
    <property type="entry name" value="D-ALLOSE IMPORT ATP-BINDING PROTEIN ALSA-RELATED"/>
    <property type="match status" value="1"/>
</dbReference>
<dbReference type="EMBL" id="BAABXL010000001">
    <property type="protein sequence ID" value="GAA6270147.1"/>
    <property type="molecule type" value="Genomic_DNA"/>
</dbReference>
<feature type="domain" description="ABC transporter" evidence="9">
    <location>
        <begin position="250"/>
        <end position="495"/>
    </location>
</feature>
<reference evidence="10 11" key="1">
    <citation type="submission" date="2024-04" db="EMBL/GenBank/DDBJ databases">
        <title>Defined microbial consortia suppress multidrug-resistant proinflammatory Enterobacteriaceae via ecological control.</title>
        <authorList>
            <person name="Furuichi M."/>
            <person name="Kawaguchi T."/>
            <person name="Pust M."/>
            <person name="Yasuma K."/>
            <person name="Plichta D."/>
            <person name="Hasegawa N."/>
            <person name="Ohya T."/>
            <person name="Bhattarai S."/>
            <person name="Sasajima S."/>
            <person name="Aoto Y."/>
            <person name="Tuganbaev T."/>
            <person name="Yaginuma M."/>
            <person name="Ueda M."/>
            <person name="Okahashi N."/>
            <person name="Amafuji K."/>
            <person name="Kiridooshi Y."/>
            <person name="Sugita K."/>
            <person name="Strazar M."/>
            <person name="Skelly A."/>
            <person name="Suda W."/>
            <person name="Hattori M."/>
            <person name="Nakamoto N."/>
            <person name="Caballero S."/>
            <person name="Norman J."/>
            <person name="Olle B."/>
            <person name="Tanoue T."/>
            <person name="Arita M."/>
            <person name="Bucci V."/>
            <person name="Atarashi K."/>
            <person name="Xavier R."/>
            <person name="Honda K."/>
        </authorList>
    </citation>
    <scope>NUCLEOTIDE SEQUENCE [LARGE SCALE GENOMIC DNA]</scope>
    <source>
        <strain evidence="11">f13</strain>
    </source>
</reference>
<dbReference type="Pfam" id="PF00005">
    <property type="entry name" value="ABC_tran"/>
    <property type="match status" value="2"/>
</dbReference>
<dbReference type="CDD" id="cd03215">
    <property type="entry name" value="ABC_Carb_Monos_II"/>
    <property type="match status" value="1"/>
</dbReference>
<proteinExistence type="predicted"/>
<sequence length="515" mass="56972">MAEELFRMEGISKSFPGVKALDHVHLDVNKGEVLGLVGENGAGKSTLMKILSGVYHADEGEIFIEGQRVKIDSVAKAHELGISIIMQELNMCGHLSVADNIFIGRAHKKGIFIDDAKMHQEAQKILDDLGIDLDTHTRVGDLSVAKQQMVEIAKAISFHSKILVLDEPTATLTEREIDQLFEIIRRLQDKGVGMVYISHRMAELERICERASIIRDGQYIGTVSLKEVTMDELVNMIVGRPLDDKYPKHIRTIGDIALEGYNIHRGSKVNVDGFYVRKGEILGISGLVGAGRTELMRCVFGADRPDSMELYMDGKPVQVNSVIQAINHGIGYATEDRKRDGLALGLDIQYNTNMAHLQQLSRWGFLNDKKGAENAQKYVDLLRTKTPSIHQLCGNLSGGNQQKVVLAKWLCNDIKVLIVDEPTRGIDVGAKYEVYELFNRLSDQGVAIIMISSELPEILGMSDRILVIHEGSVNGELEAKKATQEQILYLAAGYNKLEGKPAPSLPKPQGLKKIS</sequence>
<evidence type="ECO:0000256" key="8">
    <source>
        <dbReference type="ARBA" id="ARBA00023136"/>
    </source>
</evidence>
<protein>
    <submittedName>
        <fullName evidence="10">Sugar ABC transporter ATP-binding protein</fullName>
    </submittedName>
</protein>
<keyword evidence="5" id="KW-0547">Nucleotide-binding</keyword>
<organism evidence="10 11">
    <name type="scientific">Enterocloster alcoholdehydrogenati</name>
    <dbReference type="NCBI Taxonomy" id="2547410"/>
    <lineage>
        <taxon>Bacteria</taxon>
        <taxon>Bacillati</taxon>
        <taxon>Bacillota</taxon>
        <taxon>Clostridia</taxon>
        <taxon>Lachnospirales</taxon>
        <taxon>Lachnospiraceae</taxon>
        <taxon>Enterocloster</taxon>
    </lineage>
</organism>
<dbReference type="Gene3D" id="3.40.50.300">
    <property type="entry name" value="P-loop containing nucleotide triphosphate hydrolases"/>
    <property type="match status" value="2"/>
</dbReference>
<dbReference type="InterPro" id="IPR050107">
    <property type="entry name" value="ABC_carbohydrate_import_ATPase"/>
</dbReference>
<keyword evidence="8" id="KW-0472">Membrane</keyword>
<dbReference type="CDD" id="cd03216">
    <property type="entry name" value="ABC_Carb_Monos_I"/>
    <property type="match status" value="1"/>
</dbReference>
<keyword evidence="11" id="KW-1185">Reference proteome</keyword>
<keyword evidence="3" id="KW-0762">Sugar transport</keyword>
<gene>
    <name evidence="10" type="primary">gguA</name>
    <name evidence="10" type="ORF">F130042H8_32070</name>
</gene>
<evidence type="ECO:0000256" key="1">
    <source>
        <dbReference type="ARBA" id="ARBA00022448"/>
    </source>
</evidence>
<evidence type="ECO:0000256" key="5">
    <source>
        <dbReference type="ARBA" id="ARBA00022741"/>
    </source>
</evidence>
<evidence type="ECO:0000313" key="11">
    <source>
        <dbReference type="Proteomes" id="UP001600894"/>
    </source>
</evidence>
<comment type="caution">
    <text evidence="10">The sequence shown here is derived from an EMBL/GenBank/DDBJ whole genome shotgun (WGS) entry which is preliminary data.</text>
</comment>
<dbReference type="RefSeq" id="WP_390470803.1">
    <property type="nucleotide sequence ID" value="NZ_BAABXL010000001.1"/>
</dbReference>
<keyword evidence="2" id="KW-1003">Cell membrane</keyword>
<name>A0ABQ0B1J7_9FIRM</name>
<dbReference type="InterPro" id="IPR003593">
    <property type="entry name" value="AAA+_ATPase"/>
</dbReference>
<dbReference type="SMART" id="SM00382">
    <property type="entry name" value="AAA"/>
    <property type="match status" value="2"/>
</dbReference>
<evidence type="ECO:0000313" key="10">
    <source>
        <dbReference type="EMBL" id="GAA6270147.1"/>
    </source>
</evidence>
<evidence type="ECO:0000259" key="9">
    <source>
        <dbReference type="PROSITE" id="PS50893"/>
    </source>
</evidence>
<evidence type="ECO:0000256" key="4">
    <source>
        <dbReference type="ARBA" id="ARBA00022737"/>
    </source>
</evidence>
<dbReference type="Proteomes" id="UP001600894">
    <property type="component" value="Unassembled WGS sequence"/>
</dbReference>
<evidence type="ECO:0000256" key="2">
    <source>
        <dbReference type="ARBA" id="ARBA00022475"/>
    </source>
</evidence>
<keyword evidence="7" id="KW-1278">Translocase</keyword>
<keyword evidence="6 10" id="KW-0067">ATP-binding</keyword>
<dbReference type="InterPro" id="IPR003439">
    <property type="entry name" value="ABC_transporter-like_ATP-bd"/>
</dbReference>
<keyword evidence="4" id="KW-0677">Repeat</keyword>
<evidence type="ECO:0000256" key="6">
    <source>
        <dbReference type="ARBA" id="ARBA00022840"/>
    </source>
</evidence>